<sequence>MTRQRIAVRIKSLEDVKAFFHLATQPRMTEIRSIELTLNAHDFCDYEDDLLAMAFQRFQPDGNLNPHKISKIVIKVDGTILFTRQNYTVISPVASWYVDKKLEGLLSGKTTVEEKEEMPFSVLSQEKAFVSALLGLRGVVEVQITGKMEQALREEIIRNLTTEVGQPVPVAPTRERLAVSSIFWSKSYDRKRAHDSNYPSYAPKDASSSDSKLSAAKGKKPAIKKAKPGPMNPSAKRKADPNDEGQPEGSGAIAKKSKSVEKASTPQMTVSQTPGASLPPGNSGPMNPSVKRKADHEDEGQQEGSGAVAKKSKSIEKAPVPQKTVSQTPGASPPPGNVHAANPSVKQKGDHEAEGEQEGSGTVAKELTSVEKASAAQKTVSHTPGISVPPSDVHAATPSVKRKADHEAEGQQGGSAPVAKKLKSVKKASAPQKTVSQTPGTSLPPGNVQAANPYRIETLRRIAAKPQDKDDYGPGEHGVTATHYNYMEPIDNPPPGKTGKDWIIPTGKGGNCLMGWNAIGDFD</sequence>
<dbReference type="OrthoDB" id="3798794at2759"/>
<gene>
    <name evidence="2" type="ORF">BU16DRAFT_382969</name>
</gene>
<proteinExistence type="predicted"/>
<feature type="compositionally biased region" description="Polar residues" evidence="1">
    <location>
        <begin position="262"/>
        <end position="275"/>
    </location>
</feature>
<evidence type="ECO:0000313" key="2">
    <source>
        <dbReference type="EMBL" id="KAF2495195.1"/>
    </source>
</evidence>
<feature type="compositionally biased region" description="Basic residues" evidence="1">
    <location>
        <begin position="217"/>
        <end position="227"/>
    </location>
</feature>
<organism evidence="2 3">
    <name type="scientific">Lophium mytilinum</name>
    <dbReference type="NCBI Taxonomy" id="390894"/>
    <lineage>
        <taxon>Eukaryota</taxon>
        <taxon>Fungi</taxon>
        <taxon>Dikarya</taxon>
        <taxon>Ascomycota</taxon>
        <taxon>Pezizomycotina</taxon>
        <taxon>Dothideomycetes</taxon>
        <taxon>Pleosporomycetidae</taxon>
        <taxon>Mytilinidiales</taxon>
        <taxon>Mytilinidiaceae</taxon>
        <taxon>Lophium</taxon>
    </lineage>
</organism>
<feature type="compositionally biased region" description="Polar residues" evidence="1">
    <location>
        <begin position="432"/>
        <end position="441"/>
    </location>
</feature>
<dbReference type="EMBL" id="MU004189">
    <property type="protein sequence ID" value="KAF2495195.1"/>
    <property type="molecule type" value="Genomic_DNA"/>
</dbReference>
<name>A0A6A6QS35_9PEZI</name>
<reference evidence="2" key="1">
    <citation type="journal article" date="2020" name="Stud. Mycol.">
        <title>101 Dothideomycetes genomes: a test case for predicting lifestyles and emergence of pathogens.</title>
        <authorList>
            <person name="Haridas S."/>
            <person name="Albert R."/>
            <person name="Binder M."/>
            <person name="Bloem J."/>
            <person name="Labutti K."/>
            <person name="Salamov A."/>
            <person name="Andreopoulos B."/>
            <person name="Baker S."/>
            <person name="Barry K."/>
            <person name="Bills G."/>
            <person name="Bluhm B."/>
            <person name="Cannon C."/>
            <person name="Castanera R."/>
            <person name="Culley D."/>
            <person name="Daum C."/>
            <person name="Ezra D."/>
            <person name="Gonzalez J."/>
            <person name="Henrissat B."/>
            <person name="Kuo A."/>
            <person name="Liang C."/>
            <person name="Lipzen A."/>
            <person name="Lutzoni F."/>
            <person name="Magnuson J."/>
            <person name="Mondo S."/>
            <person name="Nolan M."/>
            <person name="Ohm R."/>
            <person name="Pangilinan J."/>
            <person name="Park H.-J."/>
            <person name="Ramirez L."/>
            <person name="Alfaro M."/>
            <person name="Sun H."/>
            <person name="Tritt A."/>
            <person name="Yoshinaga Y."/>
            <person name="Zwiers L.-H."/>
            <person name="Turgeon B."/>
            <person name="Goodwin S."/>
            <person name="Spatafora J."/>
            <person name="Crous P."/>
            <person name="Grigoriev I."/>
        </authorList>
    </citation>
    <scope>NUCLEOTIDE SEQUENCE</scope>
    <source>
        <strain evidence="2">CBS 269.34</strain>
    </source>
</reference>
<evidence type="ECO:0000256" key="1">
    <source>
        <dbReference type="SAM" id="MobiDB-lite"/>
    </source>
</evidence>
<keyword evidence="3" id="KW-1185">Reference proteome</keyword>
<protein>
    <submittedName>
        <fullName evidence="2">Uncharacterized protein</fullName>
    </submittedName>
</protein>
<evidence type="ECO:0000313" key="3">
    <source>
        <dbReference type="Proteomes" id="UP000799750"/>
    </source>
</evidence>
<feature type="compositionally biased region" description="Low complexity" evidence="1">
    <location>
        <begin position="198"/>
        <end position="216"/>
    </location>
</feature>
<dbReference type="Proteomes" id="UP000799750">
    <property type="component" value="Unassembled WGS sequence"/>
</dbReference>
<dbReference type="AlphaFoldDB" id="A0A6A6QS35"/>
<feature type="region of interest" description="Disordered" evidence="1">
    <location>
        <begin position="193"/>
        <end position="452"/>
    </location>
</feature>
<accession>A0A6A6QS35</accession>